<evidence type="ECO:0000313" key="3">
    <source>
        <dbReference type="Proteomes" id="UP000812982"/>
    </source>
</evidence>
<name>A0ABS6KKH1_9MYCO</name>
<keyword evidence="2" id="KW-0489">Methyltransferase</keyword>
<protein>
    <submittedName>
        <fullName evidence="2">Methyltransferase domain-containing protein</fullName>
    </submittedName>
</protein>
<dbReference type="InterPro" id="IPR013216">
    <property type="entry name" value="Methyltransf_11"/>
</dbReference>
<dbReference type="GO" id="GO:0008168">
    <property type="term" value="F:methyltransferase activity"/>
    <property type="evidence" value="ECO:0007669"/>
    <property type="project" value="UniProtKB-KW"/>
</dbReference>
<accession>A0ABS6KKH1</accession>
<dbReference type="InterPro" id="IPR050508">
    <property type="entry name" value="Methyltransf_Superfamily"/>
</dbReference>
<keyword evidence="3" id="KW-1185">Reference proteome</keyword>
<organism evidence="2 3">
    <name type="scientific">[Mycobacterium] fortunisiensis</name>
    <dbReference type="NCBI Taxonomy" id="2600579"/>
    <lineage>
        <taxon>Bacteria</taxon>
        <taxon>Bacillati</taxon>
        <taxon>Actinomycetota</taxon>
        <taxon>Actinomycetes</taxon>
        <taxon>Mycobacteriales</taxon>
        <taxon>Mycobacteriaceae</taxon>
        <taxon>Mycolicibacterium</taxon>
    </lineage>
</organism>
<evidence type="ECO:0000313" key="2">
    <source>
        <dbReference type="EMBL" id="MBU9764069.1"/>
    </source>
</evidence>
<comment type="caution">
    <text evidence="2">The sequence shown here is derived from an EMBL/GenBank/DDBJ whole genome shotgun (WGS) entry which is preliminary data.</text>
</comment>
<dbReference type="RefSeq" id="WP_217156184.1">
    <property type="nucleotide sequence ID" value="NZ_VOMB01000012.1"/>
</dbReference>
<evidence type="ECO:0000259" key="1">
    <source>
        <dbReference type="Pfam" id="PF08241"/>
    </source>
</evidence>
<dbReference type="EMBL" id="VOMB01000012">
    <property type="protein sequence ID" value="MBU9764069.1"/>
    <property type="molecule type" value="Genomic_DNA"/>
</dbReference>
<reference evidence="2 3" key="1">
    <citation type="journal article" date="2021" name="Sci. Rep.">
        <title>Phenotypic and genomic hallmarks of a novel, potentially pathogenic rapidly growing Mycobacterium species related to the Mycobacterium fortuitum complex.</title>
        <authorList>
            <person name="Gharbi R."/>
            <person name="Khanna V."/>
            <person name="Frigui W."/>
            <person name="Mhenni B."/>
            <person name="Brosch R."/>
            <person name="Mardassi H."/>
        </authorList>
    </citation>
    <scope>NUCLEOTIDE SEQUENCE [LARGE SCALE GENOMIC DNA]</scope>
    <source>
        <strain evidence="2 3">TNTM28</strain>
    </source>
</reference>
<gene>
    <name evidence="2" type="ORF">FR943_09460</name>
</gene>
<dbReference type="PANTHER" id="PTHR42912">
    <property type="entry name" value="METHYLTRANSFERASE"/>
    <property type="match status" value="1"/>
</dbReference>
<sequence length="262" mass="27666">MPEPTPTDWSTGRYECVAERIATIASEVVAAVDRRQPLHDTAVLDLACGTGNAALAAATAGARVTGVDLTADLIEIAMGRPGADAVQWVVADAADTGLPAAAFAAVVSNMGIIFVEPARLVDEVARVLKPGGIFGFSAWVRDGVGSPFSTPIIETLGPPQGLSHSPDQWGDSDMVRERLSAAFTDVDIDTARYTWTFGSVTDAMYFLEHESPMHVDLLGRISATQRSQLLAAFQTALSAHADHTGQVSFSSPYLIATATRTH</sequence>
<dbReference type="GO" id="GO:0032259">
    <property type="term" value="P:methylation"/>
    <property type="evidence" value="ECO:0007669"/>
    <property type="project" value="UniProtKB-KW"/>
</dbReference>
<dbReference type="Pfam" id="PF08241">
    <property type="entry name" value="Methyltransf_11"/>
    <property type="match status" value="1"/>
</dbReference>
<keyword evidence="2" id="KW-0808">Transferase</keyword>
<dbReference type="CDD" id="cd02440">
    <property type="entry name" value="AdoMet_MTases"/>
    <property type="match status" value="1"/>
</dbReference>
<feature type="domain" description="Methyltransferase type 11" evidence="1">
    <location>
        <begin position="44"/>
        <end position="134"/>
    </location>
</feature>
<proteinExistence type="predicted"/>
<dbReference type="Proteomes" id="UP000812982">
    <property type="component" value="Unassembled WGS sequence"/>
</dbReference>